<protein>
    <recommendedName>
        <fullName evidence="2">SLS1 N-terminal domain-containing protein</fullName>
    </recommendedName>
</protein>
<gene>
    <name evidence="3" type="ORF">BN946_scf184726.g3</name>
</gene>
<reference evidence="3" key="1">
    <citation type="submission" date="2014-01" db="EMBL/GenBank/DDBJ databases">
        <title>The genome of the white-rot fungus Pycnoporus cinnabarinus: a basidiomycete model with a versatile arsenal for lignocellulosic biomass breakdown.</title>
        <authorList>
            <person name="Levasseur A."/>
            <person name="Lomascolo A."/>
            <person name="Ruiz-Duenas F.J."/>
            <person name="Uzan E."/>
            <person name="Piumi F."/>
            <person name="Kues U."/>
            <person name="Ram A.F.J."/>
            <person name="Murat C."/>
            <person name="Haon M."/>
            <person name="Benoit I."/>
            <person name="Arfi Y."/>
            <person name="Chevret D."/>
            <person name="Drula E."/>
            <person name="Kwon M.J."/>
            <person name="Gouret P."/>
            <person name="Lesage-Meessen L."/>
            <person name="Lombard V."/>
            <person name="Mariette J."/>
            <person name="Noirot C."/>
            <person name="Park J."/>
            <person name="Patyshakuliyeva A."/>
            <person name="Wieneger R.A.B."/>
            <person name="Wosten H.A.B."/>
            <person name="Martin F."/>
            <person name="Coutinho P.M."/>
            <person name="de Vries R."/>
            <person name="Martinez A.T."/>
            <person name="Klopp C."/>
            <person name="Pontarotti P."/>
            <person name="Henrissat B."/>
            <person name="Record E."/>
        </authorList>
    </citation>
    <scope>NUCLEOTIDE SEQUENCE [LARGE SCALE GENOMIC DNA]</scope>
    <source>
        <strain evidence="3">BRFM137</strain>
    </source>
</reference>
<name>A0A060T087_PYCCI</name>
<dbReference type="AlphaFoldDB" id="A0A060T087"/>
<dbReference type="InterPro" id="IPR048400">
    <property type="entry name" value="SLS1_N"/>
</dbReference>
<organism evidence="3 4">
    <name type="scientific">Pycnoporus cinnabarinus</name>
    <name type="common">Cinnabar-red polypore</name>
    <name type="synonym">Trametes cinnabarina</name>
    <dbReference type="NCBI Taxonomy" id="5643"/>
    <lineage>
        <taxon>Eukaryota</taxon>
        <taxon>Fungi</taxon>
        <taxon>Dikarya</taxon>
        <taxon>Basidiomycota</taxon>
        <taxon>Agaricomycotina</taxon>
        <taxon>Agaricomycetes</taxon>
        <taxon>Polyporales</taxon>
        <taxon>Polyporaceae</taxon>
        <taxon>Trametes</taxon>
    </lineage>
</organism>
<feature type="domain" description="SLS1 N-terminal" evidence="2">
    <location>
        <begin position="126"/>
        <end position="201"/>
    </location>
</feature>
<evidence type="ECO:0000313" key="4">
    <source>
        <dbReference type="Proteomes" id="UP000029665"/>
    </source>
</evidence>
<dbReference type="OMA" id="IRRVGEW"/>
<keyword evidence="4" id="KW-1185">Reference proteome</keyword>
<evidence type="ECO:0000256" key="1">
    <source>
        <dbReference type="SAM" id="MobiDB-lite"/>
    </source>
</evidence>
<comment type="caution">
    <text evidence="3">The sequence shown here is derived from an EMBL/GenBank/DDBJ whole genome shotgun (WGS) entry which is preliminary data.</text>
</comment>
<dbReference type="EMBL" id="CCBP010000743">
    <property type="protein sequence ID" value="CDO78228.1"/>
    <property type="molecule type" value="Genomic_DNA"/>
</dbReference>
<dbReference type="STRING" id="5643.A0A060T087"/>
<dbReference type="Pfam" id="PF20776">
    <property type="entry name" value="SLS1_N"/>
    <property type="match status" value="1"/>
</dbReference>
<dbReference type="Proteomes" id="UP000029665">
    <property type="component" value="Unassembled WGS sequence"/>
</dbReference>
<proteinExistence type="predicted"/>
<evidence type="ECO:0000313" key="3">
    <source>
        <dbReference type="EMBL" id="CDO78228.1"/>
    </source>
</evidence>
<feature type="region of interest" description="Disordered" evidence="1">
    <location>
        <begin position="127"/>
        <end position="146"/>
    </location>
</feature>
<sequence length="689" mass="77528">MWAPKVRLEEKWLRERKTALVYSLMSFALLRQAAIPQSLAAARRAASRHRSRCYSLAAAHAQTRHESGHKNAAPTPGPSFSQQDVDIAESASAEPSFKGRSNPEDSTEPFSRVQSYLASINATGTEPTLEDLDQCRPRKQPPPHSPEYIETYRELIQTLCRSFTKEQLRKFLVQTLGESRHSAKTRKKADYAESIIEQLWKWPTLKQLEKARRDRTEIVSKAFPVTASELFLILGRDGMDLLRLSKEYDVHISLQRKPMALHVEGTRGSLKELGERIYNLKQSFVEETCRLPSQTPIPPELVQRVSRLASAYVENVPSNPGTVRIVARDHEGLTAAKRLASRALHELEETSQVPLLAYLPPGASDIAMYPNNYALYPFLSPRSLPFTMNTNGTFRVRRVGEWLTSDFREDTDEQKAALTPPLMGEHPFSKVREWIAQNPVKMTFVPDLPLPLLTTVPEKERVKQRLVYHALHSGASETQSASASTHSTNKWRKYLSLEIKLPDPPTLESDVPRGDMPERDLEEGLSFADLEETQPRPNVQASSESESEIPPILILDPSGVHCSMGVEADLNLMIPDRPIDLQFTARSATVLSEDERPPEFQQFVAELRAYLDGSAHTTDPPSPPLLIGFAGERYILHTNASVRQSEELVSDSGRPTLKELTFDMVEITQALCESTLDLETNQKSMHCEK</sequence>
<dbReference type="OrthoDB" id="3362817at2759"/>
<dbReference type="HOGENOM" id="CLU_026388_0_0_1"/>
<accession>A0A060T087</accession>
<feature type="region of interest" description="Disordered" evidence="1">
    <location>
        <begin position="526"/>
        <end position="548"/>
    </location>
</feature>
<feature type="region of interest" description="Disordered" evidence="1">
    <location>
        <begin position="57"/>
        <end position="112"/>
    </location>
</feature>
<evidence type="ECO:0000259" key="2">
    <source>
        <dbReference type="Pfam" id="PF20776"/>
    </source>
</evidence>